<dbReference type="Gene3D" id="1.10.10.1110">
    <property type="entry name" value="Methyltransferase PG1098, N-terminal domain"/>
    <property type="match status" value="1"/>
</dbReference>
<dbReference type="InterPro" id="IPR029063">
    <property type="entry name" value="SAM-dependent_MTases_sf"/>
</dbReference>
<dbReference type="STRING" id="758820.SAMN00777080_0455"/>
<evidence type="ECO:0000259" key="1">
    <source>
        <dbReference type="Pfam" id="PF18096"/>
    </source>
</evidence>
<dbReference type="CDD" id="cd02440">
    <property type="entry name" value="AdoMet_MTases"/>
    <property type="match status" value="1"/>
</dbReference>
<organism evidence="3 4">
    <name type="scientific">Aquiflexum balticum DSM 16537</name>
    <dbReference type="NCBI Taxonomy" id="758820"/>
    <lineage>
        <taxon>Bacteria</taxon>
        <taxon>Pseudomonadati</taxon>
        <taxon>Bacteroidota</taxon>
        <taxon>Cytophagia</taxon>
        <taxon>Cytophagales</taxon>
        <taxon>Cyclobacteriaceae</taxon>
        <taxon>Aquiflexum</taxon>
    </lineage>
</organism>
<dbReference type="Pfam" id="PF22013">
    <property type="entry name" value="PG_1098_Fer"/>
    <property type="match status" value="1"/>
</dbReference>
<dbReference type="SUPFAM" id="SSF53335">
    <property type="entry name" value="S-adenosyl-L-methionine-dependent methyltransferases"/>
    <property type="match status" value="1"/>
</dbReference>
<name>A0A1W2GZ85_9BACT</name>
<evidence type="ECO:0000259" key="2">
    <source>
        <dbReference type="Pfam" id="PF22013"/>
    </source>
</evidence>
<dbReference type="EMBL" id="LT838813">
    <property type="protein sequence ID" value="SMD41921.1"/>
    <property type="molecule type" value="Genomic_DNA"/>
</dbReference>
<protein>
    <submittedName>
        <fullName evidence="3">Uncharacterized protein</fullName>
    </submittedName>
</protein>
<evidence type="ECO:0000313" key="4">
    <source>
        <dbReference type="Proteomes" id="UP000192333"/>
    </source>
</evidence>
<sequence>MPPTKYTASLKQFVQDHQSEDPAQLLFAYSGKTDFDLKAAVQQIQARQKAKQKLPSWAAKPDLIFPSSLSLEQASSEETAKFKCGIPTKGKSMVDLTGGFGVDTFYLAENFGKAVYCERNPELSAIVEHNFNLLKPDKFEISQGDSFEYLAKSDMTFDLIFVDPARRGNHNQKLYKLADCEPDIVSHWELLKSKGQSILVKASPMLDIKQAIIEIPDIQQVWVVSVKNEVKEVLLYWEKGKVSNERIIHAIDLKSGGPRELSFTYEEEESSESIFGEVGKFLIEPYSPILKAGAFKSFGGRFGLKKLHPNSHVYTCEVLPDEIPGRIFELIQEINNPKKELKQLFPTGKVNVITRNYALSADELKKKYRLKDGGDSFLIGTKVGEKYRLFYCNLLG</sequence>
<dbReference type="Pfam" id="PF18096">
    <property type="entry name" value="Thump_like"/>
    <property type="match status" value="1"/>
</dbReference>
<dbReference type="InterPro" id="IPR041497">
    <property type="entry name" value="Thump-like"/>
</dbReference>
<keyword evidence="4" id="KW-1185">Reference proteome</keyword>
<accession>A0A1W2GZ85</accession>
<dbReference type="Gene3D" id="3.40.50.150">
    <property type="entry name" value="Vaccinia Virus protein VP39"/>
    <property type="match status" value="1"/>
</dbReference>
<feature type="domain" description="PG-1098 ferredoxin-like" evidence="2">
    <location>
        <begin position="281"/>
        <end position="324"/>
    </location>
</feature>
<dbReference type="OrthoDB" id="1000417at2"/>
<gene>
    <name evidence="3" type="ORF">SAMN00777080_0455</name>
</gene>
<dbReference type="InterPro" id="IPR054168">
    <property type="entry name" value="PG_1098_Fer"/>
</dbReference>
<feature type="domain" description="THUMP-like" evidence="1">
    <location>
        <begin position="325"/>
        <end position="392"/>
    </location>
</feature>
<dbReference type="Proteomes" id="UP000192333">
    <property type="component" value="Chromosome I"/>
</dbReference>
<proteinExistence type="predicted"/>
<reference evidence="4" key="1">
    <citation type="submission" date="2017-04" db="EMBL/GenBank/DDBJ databases">
        <authorList>
            <person name="Varghese N."/>
            <person name="Submissions S."/>
        </authorList>
    </citation>
    <scope>NUCLEOTIDE SEQUENCE [LARGE SCALE GENOMIC DNA]</scope>
    <source>
        <strain evidence="4">DSM 16537</strain>
    </source>
</reference>
<dbReference type="AlphaFoldDB" id="A0A1W2GZ85"/>
<dbReference type="RefSeq" id="WP_084118779.1">
    <property type="nucleotide sequence ID" value="NZ_LT838813.1"/>
</dbReference>
<evidence type="ECO:0000313" key="3">
    <source>
        <dbReference type="EMBL" id="SMD41921.1"/>
    </source>
</evidence>